<protein>
    <submittedName>
        <fullName evidence="8">Two-component system response regulator</fullName>
    </submittedName>
</protein>
<evidence type="ECO:0000313" key="8">
    <source>
        <dbReference type="EMBL" id="APG26803.1"/>
    </source>
</evidence>
<dbReference type="RefSeq" id="WP_072282763.1">
    <property type="nucleotide sequence ID" value="NZ_CP015519.1"/>
</dbReference>
<dbReference type="InterPro" id="IPR011006">
    <property type="entry name" value="CheY-like_superfamily"/>
</dbReference>
<organism evidence="8 9">
    <name type="scientific">Syntrophotalea acetylenivorans</name>
    <dbReference type="NCBI Taxonomy" id="1842532"/>
    <lineage>
        <taxon>Bacteria</taxon>
        <taxon>Pseudomonadati</taxon>
        <taxon>Thermodesulfobacteriota</taxon>
        <taxon>Desulfuromonadia</taxon>
        <taxon>Desulfuromonadales</taxon>
        <taxon>Syntrophotaleaceae</taxon>
        <taxon>Syntrophotalea</taxon>
    </lineage>
</organism>
<evidence type="ECO:0000256" key="1">
    <source>
        <dbReference type="ARBA" id="ARBA00022553"/>
    </source>
</evidence>
<sequence>MGKNKILVVEDEESLLRLESILLTSKGYDVIGASNGQQALDAVISDRPDLVLLDIMLPEIDGFEVCNRIKNNPETKGIPVIMVTAKKTGEDMARGEAVGADWYITKPFKSAMVIETIQRFLP</sequence>
<accession>A0A1L3GLJ0</accession>
<proteinExistence type="predicted"/>
<keyword evidence="1 6" id="KW-0597">Phosphoprotein</keyword>
<dbReference type="STRING" id="1842532.A7E78_02390"/>
<evidence type="ECO:0000256" key="6">
    <source>
        <dbReference type="PROSITE-ProRule" id="PRU00169"/>
    </source>
</evidence>
<dbReference type="OrthoDB" id="9790791at2"/>
<evidence type="ECO:0000256" key="3">
    <source>
        <dbReference type="ARBA" id="ARBA00023015"/>
    </source>
</evidence>
<dbReference type="KEGG" id="pef:A7E78_02390"/>
<dbReference type="PANTHER" id="PTHR44591">
    <property type="entry name" value="STRESS RESPONSE REGULATOR PROTEIN 1"/>
    <property type="match status" value="1"/>
</dbReference>
<dbReference type="PANTHER" id="PTHR44591:SF3">
    <property type="entry name" value="RESPONSE REGULATORY DOMAIN-CONTAINING PROTEIN"/>
    <property type="match status" value="1"/>
</dbReference>
<gene>
    <name evidence="8" type="ORF">A7E78_02390</name>
</gene>
<keyword evidence="9" id="KW-1185">Reference proteome</keyword>
<dbReference type="InterPro" id="IPR050595">
    <property type="entry name" value="Bact_response_regulator"/>
</dbReference>
<feature type="modified residue" description="4-aspartylphosphate" evidence="6">
    <location>
        <position position="54"/>
    </location>
</feature>
<dbReference type="Gene3D" id="3.40.50.2300">
    <property type="match status" value="1"/>
</dbReference>
<keyword evidence="5" id="KW-0804">Transcription</keyword>
<dbReference type="AlphaFoldDB" id="A0A1L3GLJ0"/>
<evidence type="ECO:0000259" key="7">
    <source>
        <dbReference type="PROSITE" id="PS50110"/>
    </source>
</evidence>
<dbReference type="EMBL" id="CP015519">
    <property type="protein sequence ID" value="APG26803.1"/>
    <property type="molecule type" value="Genomic_DNA"/>
</dbReference>
<evidence type="ECO:0000256" key="5">
    <source>
        <dbReference type="ARBA" id="ARBA00023163"/>
    </source>
</evidence>
<evidence type="ECO:0000313" key="9">
    <source>
        <dbReference type="Proteomes" id="UP000182517"/>
    </source>
</evidence>
<name>A0A1L3GLJ0_9BACT</name>
<evidence type="ECO:0000256" key="4">
    <source>
        <dbReference type="ARBA" id="ARBA00023125"/>
    </source>
</evidence>
<feature type="domain" description="Response regulatory" evidence="7">
    <location>
        <begin position="5"/>
        <end position="121"/>
    </location>
</feature>
<dbReference type="GO" id="GO:0000160">
    <property type="term" value="P:phosphorelay signal transduction system"/>
    <property type="evidence" value="ECO:0007669"/>
    <property type="project" value="UniProtKB-KW"/>
</dbReference>
<dbReference type="SMART" id="SM00448">
    <property type="entry name" value="REC"/>
    <property type="match status" value="1"/>
</dbReference>
<dbReference type="Proteomes" id="UP000182517">
    <property type="component" value="Chromosome"/>
</dbReference>
<dbReference type="Pfam" id="PF00072">
    <property type="entry name" value="Response_reg"/>
    <property type="match status" value="1"/>
</dbReference>
<dbReference type="FunFam" id="3.40.50.2300:FF:000001">
    <property type="entry name" value="DNA-binding response regulator PhoB"/>
    <property type="match status" value="1"/>
</dbReference>
<evidence type="ECO:0000256" key="2">
    <source>
        <dbReference type="ARBA" id="ARBA00023012"/>
    </source>
</evidence>
<keyword evidence="3" id="KW-0805">Transcription regulation</keyword>
<dbReference type="SUPFAM" id="SSF52172">
    <property type="entry name" value="CheY-like"/>
    <property type="match status" value="1"/>
</dbReference>
<dbReference type="PROSITE" id="PS50110">
    <property type="entry name" value="RESPONSE_REGULATORY"/>
    <property type="match status" value="1"/>
</dbReference>
<keyword evidence="4" id="KW-0238">DNA-binding</keyword>
<dbReference type="GO" id="GO:0003677">
    <property type="term" value="F:DNA binding"/>
    <property type="evidence" value="ECO:0007669"/>
    <property type="project" value="UniProtKB-KW"/>
</dbReference>
<dbReference type="InterPro" id="IPR001789">
    <property type="entry name" value="Sig_transdc_resp-reg_receiver"/>
</dbReference>
<keyword evidence="2" id="KW-0902">Two-component regulatory system</keyword>
<reference evidence="8 9" key="1">
    <citation type="journal article" date="2017" name="Genome Announc.">
        <title>Complete Genome Sequences of Two Acetylene-Fermenting Pelobacter acetylenicus Strains.</title>
        <authorList>
            <person name="Sutton J.M."/>
            <person name="Baesman S.M."/>
            <person name="Fierst J.L."/>
            <person name="Poret-Peterson A.T."/>
            <person name="Oremland R.S."/>
            <person name="Dunlap D.S."/>
            <person name="Akob D.M."/>
        </authorList>
    </citation>
    <scope>NUCLEOTIDE SEQUENCE [LARGE SCALE GENOMIC DNA]</scope>
    <source>
        <strain evidence="8 9">SFB93</strain>
    </source>
</reference>